<evidence type="ECO:0000256" key="1">
    <source>
        <dbReference type="SAM" id="Phobius"/>
    </source>
</evidence>
<dbReference type="EMBL" id="JEMN01001288">
    <property type="protein sequence ID" value="KXH41438.1"/>
    <property type="molecule type" value="Genomic_DNA"/>
</dbReference>
<gene>
    <name evidence="2" type="ORF">CNYM01_02623</name>
</gene>
<reference evidence="2 3" key="1">
    <citation type="submission" date="2014-02" db="EMBL/GenBank/DDBJ databases">
        <title>The genome sequence of Colletotrichum nymphaeae SA-01.</title>
        <authorList>
            <person name="Baroncelli R."/>
            <person name="Thon M.R."/>
        </authorList>
    </citation>
    <scope>NUCLEOTIDE SEQUENCE [LARGE SCALE GENOMIC DNA]</scope>
    <source>
        <strain evidence="2 3">SA-01</strain>
    </source>
</reference>
<accession>A0A135SZU6</accession>
<evidence type="ECO:0000313" key="2">
    <source>
        <dbReference type="EMBL" id="KXH41438.1"/>
    </source>
</evidence>
<proteinExistence type="predicted"/>
<dbReference type="Proteomes" id="UP000070054">
    <property type="component" value="Unassembled WGS sequence"/>
</dbReference>
<dbReference type="AlphaFoldDB" id="A0A135SZU6"/>
<keyword evidence="1" id="KW-0472">Membrane</keyword>
<name>A0A135SZU6_9PEZI</name>
<feature type="transmembrane region" description="Helical" evidence="1">
    <location>
        <begin position="239"/>
        <end position="264"/>
    </location>
</feature>
<keyword evidence="1" id="KW-1133">Transmembrane helix</keyword>
<comment type="caution">
    <text evidence="2">The sequence shown here is derived from an EMBL/GenBank/DDBJ whole genome shotgun (WGS) entry which is preliminary data.</text>
</comment>
<feature type="transmembrane region" description="Helical" evidence="1">
    <location>
        <begin position="316"/>
        <end position="338"/>
    </location>
</feature>
<keyword evidence="1" id="KW-0812">Transmembrane</keyword>
<evidence type="ECO:0000313" key="3">
    <source>
        <dbReference type="Proteomes" id="UP000070054"/>
    </source>
</evidence>
<feature type="transmembrane region" description="Helical" evidence="1">
    <location>
        <begin position="417"/>
        <end position="443"/>
    </location>
</feature>
<feature type="transmembrane region" description="Helical" evidence="1">
    <location>
        <begin position="350"/>
        <end position="370"/>
    </location>
</feature>
<dbReference type="OrthoDB" id="5406607at2759"/>
<organism evidence="2 3">
    <name type="scientific">Colletotrichum nymphaeae SA-01</name>
    <dbReference type="NCBI Taxonomy" id="1460502"/>
    <lineage>
        <taxon>Eukaryota</taxon>
        <taxon>Fungi</taxon>
        <taxon>Dikarya</taxon>
        <taxon>Ascomycota</taxon>
        <taxon>Pezizomycotina</taxon>
        <taxon>Sordariomycetes</taxon>
        <taxon>Hypocreomycetidae</taxon>
        <taxon>Glomerellales</taxon>
        <taxon>Glomerellaceae</taxon>
        <taxon>Colletotrichum</taxon>
        <taxon>Colletotrichum acutatum species complex</taxon>
    </lineage>
</organism>
<keyword evidence="3" id="KW-1185">Reference proteome</keyword>
<sequence length="460" mass="51120">MNITITVPPGTVNHGDPRLICTPPIWTDFVIFYATNYFVHALTLPSRPGESILETCFTVLTALFLPSTGSLRAARWLLSHAGTVRRDELSRAIRAGALCMVVDETERSKVSWIETSLRRMNFERARSWHFLVANFVHAERYDIPTPQWYRSRFRGAGRWVHSSRTIHGTCVLPKGFILVEVPVGTPLMPPPGSGAAYLDRSNIQLGSTYNIPKALFALGQAAWGVTTVYRTQGDQLQRYGYAAFGVTVAPYAFMSLVNLIALLVTPEYNCIYLVHTPDLDKAKRLGGRFSGMVASVDLDSIKEPLRTFWPSQAAHASYFAVTTVLLLMPAILVAGVTGFSPGHSTIYQQVWILSWLIFGIVMGPVIRMLTVFPSEIHGVYKIRANDAIAYALDRATFMQRAIDWLVAKYFRIIETSFYLYVIIGAAICFTPAIGGMVVVGQMLQEFGVCRRLDTTGQGGF</sequence>
<protein>
    <submittedName>
        <fullName evidence="2">Uncharacterized protein</fullName>
    </submittedName>
</protein>